<dbReference type="EMBL" id="MFEO01000029">
    <property type="protein sequence ID" value="OGE88867.1"/>
    <property type="molecule type" value="Genomic_DNA"/>
</dbReference>
<protein>
    <recommendedName>
        <fullName evidence="2">Capsule synthesis protein CapA domain-containing protein</fullName>
    </recommendedName>
</protein>
<reference evidence="3 4" key="1">
    <citation type="journal article" date="2016" name="Nat. Commun.">
        <title>Thousands of microbial genomes shed light on interconnected biogeochemical processes in an aquifer system.</title>
        <authorList>
            <person name="Anantharaman K."/>
            <person name="Brown C.T."/>
            <person name="Hug L.A."/>
            <person name="Sharon I."/>
            <person name="Castelle C.J."/>
            <person name="Probst A.J."/>
            <person name="Thomas B.C."/>
            <person name="Singh A."/>
            <person name="Wilkins M.J."/>
            <person name="Karaoz U."/>
            <person name="Brodie E.L."/>
            <person name="Williams K.H."/>
            <person name="Hubbard S.S."/>
            <person name="Banfield J.F."/>
        </authorList>
    </citation>
    <scope>NUCLEOTIDE SEQUENCE [LARGE SCALE GENOMIC DNA]</scope>
</reference>
<dbReference type="Pfam" id="PF09587">
    <property type="entry name" value="PGA_cap"/>
    <property type="match status" value="1"/>
</dbReference>
<accession>A0A1F5PFY4</accession>
<comment type="caution">
    <text evidence="3">The sequence shown here is derived from an EMBL/GenBank/DDBJ whole genome shotgun (WGS) entry which is preliminary data.</text>
</comment>
<gene>
    <name evidence="3" type="ORF">A2722_00775</name>
</gene>
<evidence type="ECO:0000259" key="2">
    <source>
        <dbReference type="SMART" id="SM00854"/>
    </source>
</evidence>
<dbReference type="SMART" id="SM00854">
    <property type="entry name" value="PGA_cap"/>
    <property type="match status" value="1"/>
</dbReference>
<sequence>MSLLSKKILFASLVFALAGFMLWRFLPRLPGRTPIAQREFTDELVAGRPIKVIGPDHATIFLVGDIMLSRNVAAAIAKARDPLLPFRALGDLLLSGDLSVANLESPFSGNSVITPSGSLVFNAPTSTIAGLALYNFKILNLANNHALDQGEAGAVFTRRILHDQAIATYGTGENLDEAWQPITVELGGATIAFLGASYASYNDGGKTSNEYVARIDDSDRLRTGVAAAREIADVVIVTMHAGTEYTTRPNDAQIAFAHAAIDAGADLVVGHHPHWVQTLEKYRDKYIFYSLGNFIFDQEWSPKTKQGLIIKLSLENKRLQFADLIPIELENYCCPRQATEPEAKKILQNISATTSRFRL</sequence>
<organism evidence="3 4">
    <name type="scientific">Candidatus Doudnabacteria bacterium RIFCSPHIGHO2_01_FULL_50_11</name>
    <dbReference type="NCBI Taxonomy" id="1817828"/>
    <lineage>
        <taxon>Bacteria</taxon>
        <taxon>Candidatus Doudnaibacteriota</taxon>
    </lineage>
</organism>
<evidence type="ECO:0000313" key="4">
    <source>
        <dbReference type="Proteomes" id="UP000178377"/>
    </source>
</evidence>
<dbReference type="SUPFAM" id="SSF56300">
    <property type="entry name" value="Metallo-dependent phosphatases"/>
    <property type="match status" value="1"/>
</dbReference>
<feature type="domain" description="Capsule synthesis protein CapA" evidence="2">
    <location>
        <begin position="59"/>
        <end position="298"/>
    </location>
</feature>
<dbReference type="CDD" id="cd07381">
    <property type="entry name" value="MPP_CapA"/>
    <property type="match status" value="1"/>
</dbReference>
<dbReference type="AlphaFoldDB" id="A0A1F5PFY4"/>
<evidence type="ECO:0000256" key="1">
    <source>
        <dbReference type="ARBA" id="ARBA00005662"/>
    </source>
</evidence>
<dbReference type="InterPro" id="IPR052169">
    <property type="entry name" value="CW_Biosynth-Accessory"/>
</dbReference>
<dbReference type="InterPro" id="IPR019079">
    <property type="entry name" value="Capsule_synth_CapA"/>
</dbReference>
<comment type="similarity">
    <text evidence="1">Belongs to the CapA family.</text>
</comment>
<dbReference type="Proteomes" id="UP000178377">
    <property type="component" value="Unassembled WGS sequence"/>
</dbReference>
<dbReference type="InterPro" id="IPR029052">
    <property type="entry name" value="Metallo-depent_PP-like"/>
</dbReference>
<evidence type="ECO:0000313" key="3">
    <source>
        <dbReference type="EMBL" id="OGE88867.1"/>
    </source>
</evidence>
<dbReference type="PANTHER" id="PTHR33393:SF12">
    <property type="entry name" value="CAPSULE BIOSYNTHESIS PROTEIN CAPA"/>
    <property type="match status" value="1"/>
</dbReference>
<dbReference type="STRING" id="1817828.A2722_00775"/>
<dbReference type="PANTHER" id="PTHR33393">
    <property type="entry name" value="POLYGLUTAMINE SYNTHESIS ACCESSORY PROTEIN RV0574C-RELATED"/>
    <property type="match status" value="1"/>
</dbReference>
<name>A0A1F5PFY4_9BACT</name>
<dbReference type="Gene3D" id="3.60.21.10">
    <property type="match status" value="1"/>
</dbReference>
<proteinExistence type="inferred from homology"/>